<proteinExistence type="predicted"/>
<dbReference type="KEGG" id="rlc:K227x_48050"/>
<accession>A0A517NGY4</accession>
<dbReference type="Proteomes" id="UP000318538">
    <property type="component" value="Chromosome"/>
</dbReference>
<evidence type="ECO:0000313" key="3">
    <source>
        <dbReference type="Proteomes" id="UP000318538"/>
    </source>
</evidence>
<name>A0A517NGY4_9BACT</name>
<protein>
    <submittedName>
        <fullName evidence="2">Uncharacterized protein</fullName>
    </submittedName>
</protein>
<sequence>MGLRPLYALVLCRSGNRAASKGSTLILRNRLQVTIGTIRRHTIVGSWAGGFLAFLAIASLVLDSSDIKAQQPEFRPASASPASPDSGAGNQQSGNQQSGNNQSDALGDLAEAELANPKDPNDSDAVLPELTEDQIGELTRLTDDLASGEFARRERAVAALMSFGLGSVEPLRKIAADTSDAEVRLRINQVVRQLTHDDMHTRINDFLAGKDVGFQGWDIFRSMLGDNGAIREIFVELTNDHPDVLASLEGSTRERVVALEKSIVAVQQRIFVQREFPTRGDTFALVLPTLDPKVPITPNYESVLLSTLQKEAASQIRADAQLSPAFKALLGRWMIRSTPTSRIDVLLMGMSWGVEDTLTLGITTLADSDDPETLATAMQAIAKFGIREHVVYVEPLLEDTRAASDEGFADGQRVRAQVCDVAIATIAVLMDVKLSDVGMPGVQKHPTYGFIRGDISFPVDDPLPRQKALSKIRAQFKRPMEMFEVPAQRKAEGS</sequence>
<evidence type="ECO:0000313" key="2">
    <source>
        <dbReference type="EMBL" id="QDT06396.1"/>
    </source>
</evidence>
<keyword evidence="3" id="KW-1185">Reference proteome</keyword>
<dbReference type="EMBL" id="CP036525">
    <property type="protein sequence ID" value="QDT06396.1"/>
    <property type="molecule type" value="Genomic_DNA"/>
</dbReference>
<gene>
    <name evidence="2" type="ORF">K227x_48050</name>
</gene>
<feature type="compositionally biased region" description="Low complexity" evidence="1">
    <location>
        <begin position="76"/>
        <end position="104"/>
    </location>
</feature>
<feature type="region of interest" description="Disordered" evidence="1">
    <location>
        <begin position="72"/>
        <end position="104"/>
    </location>
</feature>
<organism evidence="2 3">
    <name type="scientific">Rubripirellula lacrimiformis</name>
    <dbReference type="NCBI Taxonomy" id="1930273"/>
    <lineage>
        <taxon>Bacteria</taxon>
        <taxon>Pseudomonadati</taxon>
        <taxon>Planctomycetota</taxon>
        <taxon>Planctomycetia</taxon>
        <taxon>Pirellulales</taxon>
        <taxon>Pirellulaceae</taxon>
        <taxon>Rubripirellula</taxon>
    </lineage>
</organism>
<reference evidence="2 3" key="1">
    <citation type="submission" date="2019-02" db="EMBL/GenBank/DDBJ databases">
        <title>Deep-cultivation of Planctomycetes and their phenomic and genomic characterization uncovers novel biology.</title>
        <authorList>
            <person name="Wiegand S."/>
            <person name="Jogler M."/>
            <person name="Boedeker C."/>
            <person name="Pinto D."/>
            <person name="Vollmers J."/>
            <person name="Rivas-Marin E."/>
            <person name="Kohn T."/>
            <person name="Peeters S.H."/>
            <person name="Heuer A."/>
            <person name="Rast P."/>
            <person name="Oberbeckmann S."/>
            <person name="Bunk B."/>
            <person name="Jeske O."/>
            <person name="Meyerdierks A."/>
            <person name="Storesund J.E."/>
            <person name="Kallscheuer N."/>
            <person name="Luecker S."/>
            <person name="Lage O.M."/>
            <person name="Pohl T."/>
            <person name="Merkel B.J."/>
            <person name="Hornburger P."/>
            <person name="Mueller R.-W."/>
            <person name="Bruemmer F."/>
            <person name="Labrenz M."/>
            <person name="Spormann A.M."/>
            <person name="Op den Camp H."/>
            <person name="Overmann J."/>
            <person name="Amann R."/>
            <person name="Jetten M.S.M."/>
            <person name="Mascher T."/>
            <person name="Medema M.H."/>
            <person name="Devos D.P."/>
            <person name="Kaster A.-K."/>
            <person name="Ovreas L."/>
            <person name="Rohde M."/>
            <person name="Galperin M.Y."/>
            <person name="Jogler C."/>
        </authorList>
    </citation>
    <scope>NUCLEOTIDE SEQUENCE [LARGE SCALE GENOMIC DNA]</scope>
    <source>
        <strain evidence="2 3">K22_7</strain>
    </source>
</reference>
<dbReference type="AlphaFoldDB" id="A0A517NGY4"/>
<evidence type="ECO:0000256" key="1">
    <source>
        <dbReference type="SAM" id="MobiDB-lite"/>
    </source>
</evidence>